<accession>A0A2H3CFW1</accession>
<sequence length="154" mass="18009">MDELSEEERELEEMMQQEEKQEEDEAAPEDDEGESRKSRRRIPHPCWRLDLSSTSSSAIHISITHGPILKSRQRRRPRRFLNPGTFDNRRGFPRVIPFLLAMRGDNELCQQRETMRADVALAAMTGNATMGMRREDHEDFSYDERDDLPFTIGD</sequence>
<evidence type="ECO:0000256" key="1">
    <source>
        <dbReference type="SAM" id="MobiDB-lite"/>
    </source>
</evidence>
<evidence type="ECO:0000313" key="3">
    <source>
        <dbReference type="Proteomes" id="UP000217790"/>
    </source>
</evidence>
<protein>
    <submittedName>
        <fullName evidence="2">Uncharacterized protein</fullName>
    </submittedName>
</protein>
<proteinExistence type="predicted"/>
<feature type="compositionally biased region" description="Acidic residues" evidence="1">
    <location>
        <begin position="1"/>
        <end position="33"/>
    </location>
</feature>
<dbReference type="EMBL" id="KZ293740">
    <property type="protein sequence ID" value="PBK80740.1"/>
    <property type="molecule type" value="Genomic_DNA"/>
</dbReference>
<gene>
    <name evidence="2" type="ORF">ARMGADRAFT_1091894</name>
</gene>
<keyword evidence="3" id="KW-1185">Reference proteome</keyword>
<evidence type="ECO:0000313" key="2">
    <source>
        <dbReference type="EMBL" id="PBK80740.1"/>
    </source>
</evidence>
<name>A0A2H3CFW1_ARMGA</name>
<feature type="region of interest" description="Disordered" evidence="1">
    <location>
        <begin position="1"/>
        <end position="41"/>
    </location>
</feature>
<reference evidence="3" key="1">
    <citation type="journal article" date="2017" name="Nat. Ecol. Evol.">
        <title>Genome expansion and lineage-specific genetic innovations in the forest pathogenic fungi Armillaria.</title>
        <authorList>
            <person name="Sipos G."/>
            <person name="Prasanna A.N."/>
            <person name="Walter M.C."/>
            <person name="O'Connor E."/>
            <person name="Balint B."/>
            <person name="Krizsan K."/>
            <person name="Kiss B."/>
            <person name="Hess J."/>
            <person name="Varga T."/>
            <person name="Slot J."/>
            <person name="Riley R."/>
            <person name="Boka B."/>
            <person name="Rigling D."/>
            <person name="Barry K."/>
            <person name="Lee J."/>
            <person name="Mihaltcheva S."/>
            <person name="LaButti K."/>
            <person name="Lipzen A."/>
            <person name="Waldron R."/>
            <person name="Moloney N.M."/>
            <person name="Sperisen C."/>
            <person name="Kredics L."/>
            <person name="Vagvoelgyi C."/>
            <person name="Patrignani A."/>
            <person name="Fitzpatrick D."/>
            <person name="Nagy I."/>
            <person name="Doyle S."/>
            <person name="Anderson J.B."/>
            <person name="Grigoriev I.V."/>
            <person name="Gueldener U."/>
            <person name="Muensterkoetter M."/>
            <person name="Nagy L.G."/>
        </authorList>
    </citation>
    <scope>NUCLEOTIDE SEQUENCE [LARGE SCALE GENOMIC DNA]</scope>
    <source>
        <strain evidence="3">Ar21-2</strain>
    </source>
</reference>
<dbReference type="Proteomes" id="UP000217790">
    <property type="component" value="Unassembled WGS sequence"/>
</dbReference>
<organism evidence="2 3">
    <name type="scientific">Armillaria gallica</name>
    <name type="common">Bulbous honey fungus</name>
    <name type="synonym">Armillaria bulbosa</name>
    <dbReference type="NCBI Taxonomy" id="47427"/>
    <lineage>
        <taxon>Eukaryota</taxon>
        <taxon>Fungi</taxon>
        <taxon>Dikarya</taxon>
        <taxon>Basidiomycota</taxon>
        <taxon>Agaricomycotina</taxon>
        <taxon>Agaricomycetes</taxon>
        <taxon>Agaricomycetidae</taxon>
        <taxon>Agaricales</taxon>
        <taxon>Marasmiineae</taxon>
        <taxon>Physalacriaceae</taxon>
        <taxon>Armillaria</taxon>
    </lineage>
</organism>
<dbReference type="AlphaFoldDB" id="A0A2H3CFW1"/>
<dbReference type="InParanoid" id="A0A2H3CFW1"/>